<gene>
    <name evidence="2 4" type="ORF">BDZ99DRAFT_475100</name>
</gene>
<evidence type="ECO:0000313" key="3">
    <source>
        <dbReference type="Proteomes" id="UP000504636"/>
    </source>
</evidence>
<reference evidence="4" key="2">
    <citation type="submission" date="2020-04" db="EMBL/GenBank/DDBJ databases">
        <authorList>
            <consortium name="NCBI Genome Project"/>
        </authorList>
    </citation>
    <scope>NUCLEOTIDE SEQUENCE</scope>
    <source>
        <strain evidence="4">CBS 304.34</strain>
    </source>
</reference>
<name>A0A6A6YSR4_9PEZI</name>
<evidence type="ECO:0000256" key="1">
    <source>
        <dbReference type="SAM" id="MobiDB-lite"/>
    </source>
</evidence>
<dbReference type="RefSeq" id="XP_033578523.1">
    <property type="nucleotide sequence ID" value="XM_033721952.1"/>
</dbReference>
<dbReference type="Proteomes" id="UP000504636">
    <property type="component" value="Unplaced"/>
</dbReference>
<evidence type="ECO:0000313" key="4">
    <source>
        <dbReference type="RefSeq" id="XP_033578523.1"/>
    </source>
</evidence>
<feature type="region of interest" description="Disordered" evidence="1">
    <location>
        <begin position="1"/>
        <end position="24"/>
    </location>
</feature>
<organism evidence="2">
    <name type="scientific">Mytilinidion resinicola</name>
    <dbReference type="NCBI Taxonomy" id="574789"/>
    <lineage>
        <taxon>Eukaryota</taxon>
        <taxon>Fungi</taxon>
        <taxon>Dikarya</taxon>
        <taxon>Ascomycota</taxon>
        <taxon>Pezizomycotina</taxon>
        <taxon>Dothideomycetes</taxon>
        <taxon>Pleosporomycetidae</taxon>
        <taxon>Mytilinidiales</taxon>
        <taxon>Mytilinidiaceae</taxon>
        <taxon>Mytilinidion</taxon>
    </lineage>
</organism>
<accession>A0A6A6YSR4</accession>
<sequence length="192" mass="21589">MRDELVDEFAREETGPEAPESKSGRSVLWRLEANNRVKELDLLVARITSGIEARLDLHVARAAATAAASPPSQYQLPNAHFRIVEMLIHALYTGQLQAMNASGVFYDPPAYDLVQVFCLAEELDIECVQQCVIVDFFKKKEFSAIGATETMKVIVLLKEKKLKKCKLEALFRAWLRVGGAELQEYLGIFQTE</sequence>
<evidence type="ECO:0008006" key="5">
    <source>
        <dbReference type="Google" id="ProtNLM"/>
    </source>
</evidence>
<protein>
    <recommendedName>
        <fullName evidence="5">BTB domain-containing protein</fullName>
    </recommendedName>
</protein>
<reference evidence="4" key="3">
    <citation type="submission" date="2025-04" db="UniProtKB">
        <authorList>
            <consortium name="RefSeq"/>
        </authorList>
    </citation>
    <scope>IDENTIFICATION</scope>
    <source>
        <strain evidence="4">CBS 304.34</strain>
    </source>
</reference>
<dbReference type="EMBL" id="MU003698">
    <property type="protein sequence ID" value="KAF2811559.1"/>
    <property type="molecule type" value="Genomic_DNA"/>
</dbReference>
<dbReference type="AlphaFoldDB" id="A0A6A6YSR4"/>
<keyword evidence="3" id="KW-1185">Reference proteome</keyword>
<feature type="compositionally biased region" description="Basic and acidic residues" evidence="1">
    <location>
        <begin position="1"/>
        <end position="23"/>
    </location>
</feature>
<evidence type="ECO:0000313" key="2">
    <source>
        <dbReference type="EMBL" id="KAF2811559.1"/>
    </source>
</evidence>
<proteinExistence type="predicted"/>
<reference evidence="2 4" key="1">
    <citation type="journal article" date="2020" name="Stud. Mycol.">
        <title>101 Dothideomycetes genomes: a test case for predicting lifestyles and emergence of pathogens.</title>
        <authorList>
            <person name="Haridas S."/>
            <person name="Albert R."/>
            <person name="Binder M."/>
            <person name="Bloem J."/>
            <person name="Labutti K."/>
            <person name="Salamov A."/>
            <person name="Andreopoulos B."/>
            <person name="Baker S."/>
            <person name="Barry K."/>
            <person name="Bills G."/>
            <person name="Bluhm B."/>
            <person name="Cannon C."/>
            <person name="Castanera R."/>
            <person name="Culley D."/>
            <person name="Daum C."/>
            <person name="Ezra D."/>
            <person name="Gonzalez J."/>
            <person name="Henrissat B."/>
            <person name="Kuo A."/>
            <person name="Liang C."/>
            <person name="Lipzen A."/>
            <person name="Lutzoni F."/>
            <person name="Magnuson J."/>
            <person name="Mondo S."/>
            <person name="Nolan M."/>
            <person name="Ohm R."/>
            <person name="Pangilinan J."/>
            <person name="Park H.-J."/>
            <person name="Ramirez L."/>
            <person name="Alfaro M."/>
            <person name="Sun H."/>
            <person name="Tritt A."/>
            <person name="Yoshinaga Y."/>
            <person name="Zwiers L.-H."/>
            <person name="Turgeon B."/>
            <person name="Goodwin S."/>
            <person name="Spatafora J."/>
            <person name="Crous P."/>
            <person name="Grigoriev I."/>
        </authorList>
    </citation>
    <scope>NUCLEOTIDE SEQUENCE</scope>
    <source>
        <strain evidence="2 4">CBS 304.34</strain>
    </source>
</reference>
<dbReference type="GeneID" id="54462845"/>